<dbReference type="EMBL" id="EQ962657">
    <property type="protein sequence ID" value="EED15373.1"/>
    <property type="molecule type" value="Genomic_DNA"/>
</dbReference>
<dbReference type="Proteomes" id="UP000001745">
    <property type="component" value="Unassembled WGS sequence"/>
</dbReference>
<dbReference type="InParanoid" id="B8MKL8"/>
<reference evidence="4" key="1">
    <citation type="journal article" date="2015" name="Genome Announc.">
        <title>Genome sequence of the AIDS-associated pathogen Penicillium marneffei (ATCC18224) and its near taxonomic relative Talaromyces stipitatus (ATCC10500).</title>
        <authorList>
            <person name="Nierman W.C."/>
            <person name="Fedorova-Abrams N.D."/>
            <person name="Andrianopoulos A."/>
        </authorList>
    </citation>
    <scope>NUCLEOTIDE SEQUENCE [LARGE SCALE GENOMIC DNA]</scope>
    <source>
        <strain evidence="4">ATCC 10500 / CBS 375.48 / QM 6759 / NRRL 1006</strain>
    </source>
</reference>
<dbReference type="eggNOG" id="ENOG502SWZV">
    <property type="taxonomic scope" value="Eukaryota"/>
</dbReference>
<evidence type="ECO:0000256" key="1">
    <source>
        <dbReference type="SAM" id="MobiDB-lite"/>
    </source>
</evidence>
<dbReference type="RefSeq" id="XP_002485326.1">
    <property type="nucleotide sequence ID" value="XM_002485281.1"/>
</dbReference>
<gene>
    <name evidence="3" type="ORF">TSTA_048160</name>
</gene>
<name>B8MKL8_TALSN</name>
<keyword evidence="2" id="KW-0472">Membrane</keyword>
<evidence type="ECO:0000313" key="4">
    <source>
        <dbReference type="Proteomes" id="UP000001745"/>
    </source>
</evidence>
<organism evidence="3 4">
    <name type="scientific">Talaromyces stipitatus (strain ATCC 10500 / CBS 375.48 / QM 6759 / NRRL 1006)</name>
    <name type="common">Penicillium stipitatum</name>
    <dbReference type="NCBI Taxonomy" id="441959"/>
    <lineage>
        <taxon>Eukaryota</taxon>
        <taxon>Fungi</taxon>
        <taxon>Dikarya</taxon>
        <taxon>Ascomycota</taxon>
        <taxon>Pezizomycotina</taxon>
        <taxon>Eurotiomycetes</taxon>
        <taxon>Eurotiomycetidae</taxon>
        <taxon>Eurotiales</taxon>
        <taxon>Trichocomaceae</taxon>
        <taxon>Talaromyces</taxon>
        <taxon>Talaromyces sect. Talaromyces</taxon>
    </lineage>
</organism>
<dbReference type="PhylomeDB" id="B8MKL8"/>
<dbReference type="OMA" id="MGHEEQK"/>
<keyword evidence="4" id="KW-1185">Reference proteome</keyword>
<evidence type="ECO:0000313" key="3">
    <source>
        <dbReference type="EMBL" id="EED15373.1"/>
    </source>
</evidence>
<accession>B8MKL8</accession>
<keyword evidence="2" id="KW-1133">Transmembrane helix</keyword>
<evidence type="ECO:0000256" key="2">
    <source>
        <dbReference type="SAM" id="Phobius"/>
    </source>
</evidence>
<keyword evidence="2" id="KW-0812">Transmembrane</keyword>
<proteinExistence type="predicted"/>
<dbReference type="VEuPathDB" id="FungiDB:TSTA_048160"/>
<sequence>MRRPIAASNRKVLMYVYTAAAVTITIGGSLYGAELATKQEKKKLTQRDYEATFEEKIEALQTARGILVSKKATVEKQLHELEERIEERARKGMPSTSNESSREQTPK</sequence>
<protein>
    <submittedName>
        <fullName evidence="3">Uncharacterized protein</fullName>
    </submittedName>
</protein>
<dbReference type="HOGENOM" id="CLU_158092_1_1_1"/>
<feature type="transmembrane region" description="Helical" evidence="2">
    <location>
        <begin position="12"/>
        <end position="33"/>
    </location>
</feature>
<dbReference type="GeneID" id="8106998"/>
<dbReference type="OrthoDB" id="5428081at2759"/>
<dbReference type="AlphaFoldDB" id="B8MKL8"/>
<feature type="region of interest" description="Disordered" evidence="1">
    <location>
        <begin position="83"/>
        <end position="107"/>
    </location>
</feature>